<evidence type="ECO:0000256" key="1">
    <source>
        <dbReference type="ARBA" id="ARBA00008791"/>
    </source>
</evidence>
<dbReference type="RefSeq" id="WP_012384906.1">
    <property type="nucleotide sequence ID" value="NC_010581.1"/>
</dbReference>
<keyword evidence="5" id="KW-1185">Reference proteome</keyword>
<dbReference type="InterPro" id="IPR006016">
    <property type="entry name" value="UspA"/>
</dbReference>
<accession>B2IEF1</accession>
<dbReference type="GO" id="GO:0005737">
    <property type="term" value="C:cytoplasm"/>
    <property type="evidence" value="ECO:0007669"/>
    <property type="project" value="UniProtKB-SubCell"/>
</dbReference>
<reference evidence="4 5" key="2">
    <citation type="journal article" date="2010" name="J. Bacteriol.">
        <title>Complete genome sequence of Beijerinckia indica subsp. indica.</title>
        <authorList>
            <person name="Tamas I."/>
            <person name="Dedysh S.N."/>
            <person name="Liesack W."/>
            <person name="Stott M.B."/>
            <person name="Alam M."/>
            <person name="Murrell J.C."/>
            <person name="Dunfield P.F."/>
        </authorList>
    </citation>
    <scope>NUCLEOTIDE SEQUENCE [LARGE SCALE GENOMIC DNA]</scope>
    <source>
        <strain evidence="5">ATCC 9039 / DSM 1715 / NCIMB 8712</strain>
    </source>
</reference>
<evidence type="ECO:0000313" key="5">
    <source>
        <dbReference type="Proteomes" id="UP000001695"/>
    </source>
</evidence>
<evidence type="ECO:0000256" key="2">
    <source>
        <dbReference type="PIRNR" id="PIRNR006276"/>
    </source>
</evidence>
<dbReference type="Gene3D" id="3.40.50.620">
    <property type="entry name" value="HUPs"/>
    <property type="match status" value="1"/>
</dbReference>
<sequence>MSFQRILIAVDDDPIAAHAADVGIGLARSLQAQVALVHSIDPSPIFTPESGVEATELALRAAQEGARLMADFRAKLPAESHVLQFIPQGAPGDEIVRAAKEWEADLIVVGSHGRRGLTRTLVGSVAEAVMRKSPCPILVVRAKE</sequence>
<dbReference type="PANTHER" id="PTHR46268:SF6">
    <property type="entry name" value="UNIVERSAL STRESS PROTEIN UP12"/>
    <property type="match status" value="1"/>
</dbReference>
<keyword evidence="2" id="KW-0963">Cytoplasm</keyword>
<dbReference type="AlphaFoldDB" id="B2IEF1"/>
<dbReference type="PRINTS" id="PR01438">
    <property type="entry name" value="UNVRSLSTRESS"/>
</dbReference>
<proteinExistence type="inferred from homology"/>
<dbReference type="OrthoDB" id="5564966at2"/>
<dbReference type="InterPro" id="IPR006015">
    <property type="entry name" value="Universal_stress_UspA"/>
</dbReference>
<evidence type="ECO:0000259" key="3">
    <source>
        <dbReference type="Pfam" id="PF00582"/>
    </source>
</evidence>
<dbReference type="PIRSF" id="PIRSF006276">
    <property type="entry name" value="UspA"/>
    <property type="match status" value="1"/>
</dbReference>
<name>B2IEF1_BEII9</name>
<evidence type="ECO:0000313" key="4">
    <source>
        <dbReference type="EMBL" id="ACB95549.1"/>
    </source>
</evidence>
<organism evidence="4 5">
    <name type="scientific">Beijerinckia indica subsp. indica (strain ATCC 9039 / DSM 1715 / NCIMB 8712)</name>
    <dbReference type="NCBI Taxonomy" id="395963"/>
    <lineage>
        <taxon>Bacteria</taxon>
        <taxon>Pseudomonadati</taxon>
        <taxon>Pseudomonadota</taxon>
        <taxon>Alphaproteobacteria</taxon>
        <taxon>Hyphomicrobiales</taxon>
        <taxon>Beijerinckiaceae</taxon>
        <taxon>Beijerinckia</taxon>
    </lineage>
</organism>
<dbReference type="KEGG" id="bid:Bind_1925"/>
<reference evidence="5" key="1">
    <citation type="submission" date="2008-03" db="EMBL/GenBank/DDBJ databases">
        <title>Complete sequence of chromosome of Beijerinckia indica subsp. indica ATCC 9039.</title>
        <authorList>
            <consortium name="US DOE Joint Genome Institute"/>
            <person name="Copeland A."/>
            <person name="Lucas S."/>
            <person name="Lapidus A."/>
            <person name="Glavina del Rio T."/>
            <person name="Dalin E."/>
            <person name="Tice H."/>
            <person name="Bruce D."/>
            <person name="Goodwin L."/>
            <person name="Pitluck S."/>
            <person name="LaButti K."/>
            <person name="Schmutz J."/>
            <person name="Larimer F."/>
            <person name="Land M."/>
            <person name="Hauser L."/>
            <person name="Kyrpides N."/>
            <person name="Mikhailova N."/>
            <person name="Dunfield P.F."/>
            <person name="Dedysh S.N."/>
            <person name="Liesack W."/>
            <person name="Saw J.H."/>
            <person name="Alam M."/>
            <person name="Chen Y."/>
            <person name="Murrell J.C."/>
            <person name="Richardson P."/>
        </authorList>
    </citation>
    <scope>NUCLEOTIDE SEQUENCE [LARGE SCALE GENOMIC DNA]</scope>
    <source>
        <strain evidence="5">ATCC 9039 / DSM 1715 / NCIMB 8712</strain>
    </source>
</reference>
<dbReference type="PANTHER" id="PTHR46268">
    <property type="entry name" value="STRESS RESPONSE PROTEIN NHAX"/>
    <property type="match status" value="1"/>
</dbReference>
<dbReference type="Proteomes" id="UP000001695">
    <property type="component" value="Chromosome"/>
</dbReference>
<feature type="domain" description="UspA" evidence="3">
    <location>
        <begin position="3"/>
        <end position="141"/>
    </location>
</feature>
<dbReference type="eggNOG" id="COG0589">
    <property type="taxonomic scope" value="Bacteria"/>
</dbReference>
<dbReference type="SUPFAM" id="SSF52402">
    <property type="entry name" value="Adenine nucleotide alpha hydrolases-like"/>
    <property type="match status" value="1"/>
</dbReference>
<comment type="subcellular location">
    <subcellularLocation>
        <location evidence="2">Cytoplasm</location>
    </subcellularLocation>
</comment>
<dbReference type="HOGENOM" id="CLU_049301_11_2_5"/>
<dbReference type="EMBL" id="CP001016">
    <property type="protein sequence ID" value="ACB95549.1"/>
    <property type="molecule type" value="Genomic_DNA"/>
</dbReference>
<dbReference type="InterPro" id="IPR014729">
    <property type="entry name" value="Rossmann-like_a/b/a_fold"/>
</dbReference>
<gene>
    <name evidence="4" type="ordered locus">Bind_1925</name>
</gene>
<comment type="similarity">
    <text evidence="1 2">Belongs to the universal stress protein A family.</text>
</comment>
<dbReference type="CDD" id="cd00293">
    <property type="entry name" value="USP-like"/>
    <property type="match status" value="1"/>
</dbReference>
<protein>
    <recommendedName>
        <fullName evidence="2">Universal stress protein</fullName>
    </recommendedName>
</protein>
<dbReference type="Pfam" id="PF00582">
    <property type="entry name" value="Usp"/>
    <property type="match status" value="1"/>
</dbReference>